<dbReference type="Gene3D" id="1.10.8.1060">
    <property type="entry name" value="Corynebacterium glutamicum thioredoxin-dependent arsenate reductase, N-terminal domain"/>
    <property type="match status" value="1"/>
</dbReference>
<name>A0AB39RNP3_9ACTN</name>
<dbReference type="RefSeq" id="WP_369250631.1">
    <property type="nucleotide sequence ID" value="NZ_CP163443.1"/>
</dbReference>
<accession>A0AB39RNP3</accession>
<evidence type="ECO:0000313" key="1">
    <source>
        <dbReference type="EMBL" id="XDQ57570.1"/>
    </source>
</evidence>
<dbReference type="NCBIfam" id="NF046112">
    <property type="entry name" value="MSMEG_6209_Nter"/>
    <property type="match status" value="1"/>
</dbReference>
<organism evidence="1">
    <name type="scientific">Streptomyces sp. R41</name>
    <dbReference type="NCBI Taxonomy" id="3238632"/>
    <lineage>
        <taxon>Bacteria</taxon>
        <taxon>Bacillati</taxon>
        <taxon>Actinomycetota</taxon>
        <taxon>Actinomycetes</taxon>
        <taxon>Kitasatosporales</taxon>
        <taxon>Streptomycetaceae</taxon>
        <taxon>Streptomyces</taxon>
    </lineage>
</organism>
<protein>
    <submittedName>
        <fullName evidence="1">Three-helix bundle dimerization domain-containing protein</fullName>
    </submittedName>
</protein>
<dbReference type="AlphaFoldDB" id="A0AB39RNP3"/>
<reference evidence="1" key="1">
    <citation type="submission" date="2024-07" db="EMBL/GenBank/DDBJ databases">
        <authorList>
            <person name="Yu S.T."/>
        </authorList>
    </citation>
    <scope>NUCLEOTIDE SEQUENCE</scope>
    <source>
        <strain evidence="1">R41</strain>
    </source>
</reference>
<sequence>MGANTAETALPDTLQKLTDHLTASYADLLTAAVVRDVVQDCYQPLSNARIANYVPILVEHNSRTKLRQLVRRPDPTVPLREESDGTRGHSATTALRRIRIALTRSA</sequence>
<dbReference type="EMBL" id="CP163443">
    <property type="protein sequence ID" value="XDQ57570.1"/>
    <property type="molecule type" value="Genomic_DNA"/>
</dbReference>
<proteinExistence type="predicted"/>
<gene>
    <name evidence="1" type="ORF">AB5J53_40830</name>
</gene>